<feature type="compositionally biased region" description="Basic and acidic residues" evidence="11">
    <location>
        <begin position="677"/>
        <end position="694"/>
    </location>
</feature>
<feature type="domain" description="RecC C-terminal" evidence="12">
    <location>
        <begin position="803"/>
        <end position="1035"/>
    </location>
</feature>
<gene>
    <name evidence="10 13" type="primary">recC</name>
    <name evidence="13" type="ORF">GCM10011519_22830</name>
</gene>
<protein>
    <recommendedName>
        <fullName evidence="10">RecBCD enzyme subunit RecC</fullName>
    </recommendedName>
    <alternativeName>
        <fullName evidence="10">Exonuclease V subunit RecC</fullName>
        <shortName evidence="10">ExoV subunit RecC</shortName>
    </alternativeName>
    <alternativeName>
        <fullName evidence="10">Helicase/nuclease RecBCD subunit RecC</fullName>
    </alternativeName>
</protein>
<comment type="subunit">
    <text evidence="10">Heterotrimer of RecB, RecC and RecD. All subunits contribute to DNA-binding.</text>
</comment>
<dbReference type="GO" id="GO:0008854">
    <property type="term" value="F:exodeoxyribonuclease V activity"/>
    <property type="evidence" value="ECO:0007669"/>
    <property type="project" value="InterPro"/>
</dbReference>
<evidence type="ECO:0000256" key="3">
    <source>
        <dbReference type="ARBA" id="ARBA00022763"/>
    </source>
</evidence>
<dbReference type="Gene3D" id="1.10.486.10">
    <property type="entry name" value="PCRA, domain 4"/>
    <property type="match status" value="1"/>
</dbReference>
<reference evidence="13" key="1">
    <citation type="journal article" date="2014" name="Int. J. Syst. Evol. Microbiol.">
        <title>Complete genome sequence of Corynebacterium casei LMG S-19264T (=DSM 44701T), isolated from a smear-ripened cheese.</title>
        <authorList>
            <consortium name="US DOE Joint Genome Institute (JGI-PGF)"/>
            <person name="Walter F."/>
            <person name="Albersmeier A."/>
            <person name="Kalinowski J."/>
            <person name="Ruckert C."/>
        </authorList>
    </citation>
    <scope>NUCLEOTIDE SEQUENCE</scope>
    <source>
        <strain evidence="13">CGMCC 1.16067</strain>
    </source>
</reference>
<evidence type="ECO:0000256" key="1">
    <source>
        <dbReference type="ARBA" id="ARBA00022722"/>
    </source>
</evidence>
<organism evidence="13 14">
    <name type="scientific">Marmoricola endophyticus</name>
    <dbReference type="NCBI Taxonomy" id="2040280"/>
    <lineage>
        <taxon>Bacteria</taxon>
        <taxon>Bacillati</taxon>
        <taxon>Actinomycetota</taxon>
        <taxon>Actinomycetes</taxon>
        <taxon>Propionibacteriales</taxon>
        <taxon>Nocardioidaceae</taxon>
        <taxon>Marmoricola</taxon>
    </lineage>
</organism>
<dbReference type="GO" id="GO:0000724">
    <property type="term" value="P:double-strand break repair via homologous recombination"/>
    <property type="evidence" value="ECO:0007669"/>
    <property type="project" value="UniProtKB-UniRule"/>
</dbReference>
<keyword evidence="4 10" id="KW-0378">Hydrolase</keyword>
<feature type="region of interest" description="Disordered" evidence="11">
    <location>
        <begin position="669"/>
        <end position="694"/>
    </location>
</feature>
<dbReference type="GO" id="GO:0003678">
    <property type="term" value="F:DNA helicase activity"/>
    <property type="evidence" value="ECO:0007669"/>
    <property type="project" value="UniProtKB-UniRule"/>
</dbReference>
<evidence type="ECO:0000256" key="4">
    <source>
        <dbReference type="ARBA" id="ARBA00022801"/>
    </source>
</evidence>
<dbReference type="SUPFAM" id="SSF52980">
    <property type="entry name" value="Restriction endonuclease-like"/>
    <property type="match status" value="1"/>
</dbReference>
<evidence type="ECO:0000256" key="2">
    <source>
        <dbReference type="ARBA" id="ARBA00022741"/>
    </source>
</evidence>
<dbReference type="GO" id="GO:0009338">
    <property type="term" value="C:exodeoxyribonuclease V complex"/>
    <property type="evidence" value="ECO:0007669"/>
    <property type="project" value="InterPro"/>
</dbReference>
<dbReference type="NCBIfam" id="TIGR01450">
    <property type="entry name" value="recC"/>
    <property type="match status" value="1"/>
</dbReference>
<dbReference type="InterPro" id="IPR013986">
    <property type="entry name" value="DExx_box_DNA_helicase_dom_sf"/>
</dbReference>
<dbReference type="RefSeq" id="WP_188779875.1">
    <property type="nucleotide sequence ID" value="NZ_BMKQ01000001.1"/>
</dbReference>
<comment type="function">
    <text evidence="10">A helicase/nuclease that prepares dsDNA breaks (DSB) for recombinational DNA repair. Binds to DSBs and unwinds DNA via a highly rapid and processive ATP-dependent bidirectional helicase activity. Unwinds dsDNA until it encounters a Chi (crossover hotspot instigator) sequence from the 3' direction. Cuts ssDNA a few nucleotides 3' to the Chi site. The properties and activities of the enzyme are changed at Chi. The Chi-altered holoenzyme produces a long 3'-ssDNA overhang and facilitates RecA-binding to the ssDNA for homologous DNA recombination and repair. Holoenzyme degrades any linearized DNA that is unable to undergo homologous recombination. In the holoenzyme this subunit recognizes the wild-type Chi sequence, and when added to isolated RecB increases its ATP-dependent helicase processivity.</text>
</comment>
<dbReference type="Gene3D" id="3.40.50.300">
    <property type="entry name" value="P-loop containing nucleotide triphosphate hydrolases"/>
    <property type="match status" value="1"/>
</dbReference>
<dbReference type="InterPro" id="IPR027417">
    <property type="entry name" value="P-loop_NTPase"/>
</dbReference>
<evidence type="ECO:0000259" key="12">
    <source>
        <dbReference type="Pfam" id="PF17946"/>
    </source>
</evidence>
<dbReference type="GO" id="GO:0005524">
    <property type="term" value="F:ATP binding"/>
    <property type="evidence" value="ECO:0007669"/>
    <property type="project" value="UniProtKB-UniRule"/>
</dbReference>
<evidence type="ECO:0000256" key="11">
    <source>
        <dbReference type="SAM" id="MobiDB-lite"/>
    </source>
</evidence>
<name>A0A917F6E3_9ACTN</name>
<comment type="miscellaneous">
    <text evidence="10">In the RecBCD complex, RecB has a slow 3'-5' helicase, an exonuclease activity and loads RecA onto ssDNA, RecD has a fast 5'-3' helicase activity, while RecC stimulates the ATPase and processivity of the RecB helicase and contributes to recognition of the Chi site.</text>
</comment>
<sequence>MPLTIHRATRADQLADELAALLCDVSGTPPADPFAAELVVVPAKGVERWLSQRLSHTLGAAPGAEDGVCAGVELRSPASLVAELTDRPEEDPWSPDRMVWPLLGALDAAAGEDWAAPLSRHLGLLLHDGEGDELRRGRRYATARRLAGLFSSYARQRPALLRAWEDDHDEDGAGQPLPDDLSWQPELWRRLLAVAGEPSPTRRHAEVLARLEAGPAAGMPARVSLFGHTRVPATEAELLAALGAHHEVHLWLPHPSPALWDALSDNGGVVPRDEDGSYDAARHPLLASLGRDVRELERTLAPYALDAGAAEEPARPAGLLGRLQADIAADRAPDGSLLLDPDDRSVQVHACHGPARQVEVLREVVLGLLADDETLEPRDIMVMCPDIEAYAPLVEAAFGLGDAVAGAHPGHQLQVRLADRALSRTNPLLAVAGSLLDLADGRAPASRVLDLLASEPVRRRFRIAESELETVHRWVEQSGVRWAFDAAHRSAYGLAAYPQNTWRFGLDRVLAGVAVSDDAQADGAGYVDTVLPLDDVPSSSIDLAGRLAELVDRLERTIDRLTGLRPMGDWLENLREGTVALTAAEPGEEWQLAQLHTELGGVALAAGTDAPDLRLSDVRSLLGERLGGRPTRANFRTGSMTVATLVPMRSVPHRVVCLLGVDDGAFPRGGTTDGDDVLARRPLTGERDRRSEDRQQLLDAVMATTETLVVTYSGYDETTGAERPPAVPLGELLDALDRTAAGARERVVTPHRIQPFHPSYYSGSAPPFSFDRLSAGGARAAVRQPVATPAIGSVSLPPMAVGDVELADLVRFLRDPVGGFLRQRLEVSLLRDQDEVSDRMPISLDGLEKWGVGDRLLRHLLAGLPPRDAFQRELRRGLLPPGALGGEVLMQLATQTTPIAEAVREARGEVPERSRTVEITLPLTTADGRPRRLVGTVGGLHDLRRVTGGFSQVGAKQELDAWVHLLALEASEPGRGWSAGAIGRGPRDRPTSRVVFTPPEDAVGELVSLVRVLDAGLCTPLPLPLKTSYAFALARAGRGSDAKCRFEADRKWKSFRFPAERDDEAQRRVWGDRAEIDDLLRIAPLPGEEREGESSRLGALAGAVWGRALTRAVRS</sequence>
<dbReference type="Gene3D" id="1.10.10.160">
    <property type="match status" value="1"/>
</dbReference>
<reference evidence="13" key="2">
    <citation type="submission" date="2020-09" db="EMBL/GenBank/DDBJ databases">
        <authorList>
            <person name="Sun Q."/>
            <person name="Zhou Y."/>
        </authorList>
    </citation>
    <scope>NUCLEOTIDE SEQUENCE</scope>
    <source>
        <strain evidence="13">CGMCC 1.16067</strain>
    </source>
</reference>
<keyword evidence="1 10" id="KW-0540">Nuclease</keyword>
<dbReference type="Pfam" id="PF04257">
    <property type="entry name" value="Exonuc_V_gamma"/>
    <property type="match status" value="1"/>
</dbReference>
<keyword evidence="5 10" id="KW-0347">Helicase</keyword>
<keyword evidence="6 10" id="KW-0269">Exonuclease</keyword>
<evidence type="ECO:0000313" key="13">
    <source>
        <dbReference type="EMBL" id="GGF48280.1"/>
    </source>
</evidence>
<keyword evidence="3 10" id="KW-0227">DNA damage</keyword>
<evidence type="ECO:0000256" key="5">
    <source>
        <dbReference type="ARBA" id="ARBA00022806"/>
    </source>
</evidence>
<keyword evidence="7 10" id="KW-0067">ATP-binding</keyword>
<evidence type="ECO:0000256" key="10">
    <source>
        <dbReference type="HAMAP-Rule" id="MF_01486"/>
    </source>
</evidence>
<dbReference type="InterPro" id="IPR041500">
    <property type="entry name" value="RecC_C"/>
</dbReference>
<evidence type="ECO:0000256" key="8">
    <source>
        <dbReference type="ARBA" id="ARBA00023125"/>
    </source>
</evidence>
<dbReference type="AlphaFoldDB" id="A0A917F6E3"/>
<dbReference type="PANTHER" id="PTHR30591:SF1">
    <property type="entry name" value="RECBCD ENZYME SUBUNIT RECC"/>
    <property type="match status" value="1"/>
</dbReference>
<dbReference type="Proteomes" id="UP000649179">
    <property type="component" value="Unassembled WGS sequence"/>
</dbReference>
<dbReference type="Gene3D" id="1.10.10.990">
    <property type="match status" value="1"/>
</dbReference>
<evidence type="ECO:0000256" key="6">
    <source>
        <dbReference type="ARBA" id="ARBA00022839"/>
    </source>
</evidence>
<keyword evidence="2 10" id="KW-0547">Nucleotide-binding</keyword>
<accession>A0A917F6E3</accession>
<dbReference type="GO" id="GO:0003677">
    <property type="term" value="F:DNA binding"/>
    <property type="evidence" value="ECO:0007669"/>
    <property type="project" value="UniProtKB-UniRule"/>
</dbReference>
<dbReference type="Pfam" id="PF17946">
    <property type="entry name" value="RecC_C"/>
    <property type="match status" value="1"/>
</dbReference>
<comment type="caution">
    <text evidence="13">The sequence shown here is derived from an EMBL/GenBank/DDBJ whole genome shotgun (WGS) entry which is preliminary data.</text>
</comment>
<dbReference type="InterPro" id="IPR006697">
    <property type="entry name" value="RecC"/>
</dbReference>
<dbReference type="PIRSF" id="PIRSF000980">
    <property type="entry name" value="RecC"/>
    <property type="match status" value="1"/>
</dbReference>
<evidence type="ECO:0000256" key="7">
    <source>
        <dbReference type="ARBA" id="ARBA00022840"/>
    </source>
</evidence>
<dbReference type="EMBL" id="BMKQ01000001">
    <property type="protein sequence ID" value="GGF48280.1"/>
    <property type="molecule type" value="Genomic_DNA"/>
</dbReference>
<comment type="similarity">
    <text evidence="10">Belongs to the RecC family.</text>
</comment>
<dbReference type="PANTHER" id="PTHR30591">
    <property type="entry name" value="RECBCD ENZYME SUBUNIT RECC"/>
    <property type="match status" value="1"/>
</dbReference>
<keyword evidence="8 10" id="KW-0238">DNA-binding</keyword>
<keyword evidence="9 10" id="KW-0234">DNA repair</keyword>
<dbReference type="SUPFAM" id="SSF52540">
    <property type="entry name" value="P-loop containing nucleoside triphosphate hydrolases"/>
    <property type="match status" value="2"/>
</dbReference>
<dbReference type="Gene3D" id="3.40.50.10930">
    <property type="match status" value="1"/>
</dbReference>
<keyword evidence="14" id="KW-1185">Reference proteome</keyword>
<dbReference type="InterPro" id="IPR011335">
    <property type="entry name" value="Restrct_endonuc-II-like"/>
</dbReference>
<evidence type="ECO:0000313" key="14">
    <source>
        <dbReference type="Proteomes" id="UP000649179"/>
    </source>
</evidence>
<evidence type="ECO:0000256" key="9">
    <source>
        <dbReference type="ARBA" id="ARBA00023204"/>
    </source>
</evidence>
<proteinExistence type="inferred from homology"/>
<dbReference type="HAMAP" id="MF_01486">
    <property type="entry name" value="RecC"/>
    <property type="match status" value="1"/>
</dbReference>